<evidence type="ECO:0000313" key="5">
    <source>
        <dbReference type="Proteomes" id="UP000193963"/>
    </source>
</evidence>
<dbReference type="Gene3D" id="3.30.830.10">
    <property type="entry name" value="Metalloenzyme, LuxS/M16 peptidase-like"/>
    <property type="match status" value="2"/>
</dbReference>
<dbReference type="EMBL" id="FWFN01000006">
    <property type="protein sequence ID" value="SLN62117.1"/>
    <property type="molecule type" value="Genomic_DNA"/>
</dbReference>
<evidence type="ECO:0000313" key="4">
    <source>
        <dbReference type="EMBL" id="SLN62117.1"/>
    </source>
</evidence>
<dbReference type="Pfam" id="PF00675">
    <property type="entry name" value="Peptidase_M16"/>
    <property type="match status" value="1"/>
</dbReference>
<accession>A0A1X6ZVK1</accession>
<keyword evidence="5" id="KW-1185">Reference proteome</keyword>
<feature type="chain" id="PRO_5012236844" evidence="1">
    <location>
        <begin position="24"/>
        <end position="446"/>
    </location>
</feature>
<dbReference type="Pfam" id="PF05193">
    <property type="entry name" value="Peptidase_M16_C"/>
    <property type="match status" value="1"/>
</dbReference>
<dbReference type="RefSeq" id="WP_198431884.1">
    <property type="nucleotide sequence ID" value="NZ_FWFN01000006.1"/>
</dbReference>
<gene>
    <name evidence="4" type="ORF">PSM7751_03149</name>
</gene>
<dbReference type="AlphaFoldDB" id="A0A1X6ZVK1"/>
<dbReference type="InterPro" id="IPR050361">
    <property type="entry name" value="MPP/UQCRC_Complex"/>
</dbReference>
<feature type="signal peptide" evidence="1">
    <location>
        <begin position="1"/>
        <end position="23"/>
    </location>
</feature>
<evidence type="ECO:0000256" key="1">
    <source>
        <dbReference type="SAM" id="SignalP"/>
    </source>
</evidence>
<dbReference type="Proteomes" id="UP000193963">
    <property type="component" value="Unassembled WGS sequence"/>
</dbReference>
<keyword evidence="1" id="KW-0732">Signal</keyword>
<reference evidence="4 5" key="1">
    <citation type="submission" date="2017-03" db="EMBL/GenBank/DDBJ databases">
        <authorList>
            <person name="Afonso C.L."/>
            <person name="Miller P.J."/>
            <person name="Scott M.A."/>
            <person name="Spackman E."/>
            <person name="Goraichik I."/>
            <person name="Dimitrov K.M."/>
            <person name="Suarez D.L."/>
            <person name="Swayne D.E."/>
        </authorList>
    </citation>
    <scope>NUCLEOTIDE SEQUENCE [LARGE SCALE GENOMIC DNA]</scope>
    <source>
        <strain evidence="4 5">CECT 7751</strain>
    </source>
</reference>
<evidence type="ECO:0000259" key="2">
    <source>
        <dbReference type="Pfam" id="PF00675"/>
    </source>
</evidence>
<dbReference type="InterPro" id="IPR011765">
    <property type="entry name" value="Pept_M16_N"/>
</dbReference>
<dbReference type="InterPro" id="IPR011249">
    <property type="entry name" value="Metalloenz_LuxS/M16"/>
</dbReference>
<feature type="domain" description="Peptidase M16 N-terminal" evidence="2">
    <location>
        <begin position="44"/>
        <end position="188"/>
    </location>
</feature>
<name>A0A1X6ZVK1_9RHOB</name>
<feature type="domain" description="Peptidase M16 C-terminal" evidence="3">
    <location>
        <begin position="195"/>
        <end position="370"/>
    </location>
</feature>
<dbReference type="PANTHER" id="PTHR11851:SF224">
    <property type="entry name" value="PROCESSING PROTEASE"/>
    <property type="match status" value="1"/>
</dbReference>
<sequence>MIRVMRHILAPALLLLTALPLRAEVPIQEVTSPGGLTAWLVEEHSIPFTALEIRFAGGASLDEPGKRGATYLMTGLLEEGSGTGEAEMDSREFGRAVEGLAAQFSYDAHSDGLAVSARFLSENRDEAVALLRQSLVEPTFPEDAVERVKSQVLSIIRNDAKDPQKIASTNFAAQTYGNHPYASAIEGTEASVARLTREDMIDAWRNVMVKDNNRVSIAAVGDITPEELGVLLDDLLGELPERGGPLPGQANLTLTPGVSITLFDTPQAQVIWGQEGLGMDDPDFFPAFILNQIIGGSGFDSRLMTEVRENRGLTYGIYTWLADRDYANVWMGSVASDNRRVSETIEVIRDEWARVAEEGVTAEELEQAKKYMTGAYPLRFDGNGTIARILVGMQHDGFPIDYPAGRNDRINAVTLEEINRVARERLHPDRLRFVVVGQPDGLDEVN</sequence>
<dbReference type="GO" id="GO:0046872">
    <property type="term" value="F:metal ion binding"/>
    <property type="evidence" value="ECO:0007669"/>
    <property type="project" value="InterPro"/>
</dbReference>
<dbReference type="PANTHER" id="PTHR11851">
    <property type="entry name" value="METALLOPROTEASE"/>
    <property type="match status" value="1"/>
</dbReference>
<proteinExistence type="predicted"/>
<organism evidence="4 5">
    <name type="scientific">Pseudooceanicola marinus</name>
    <dbReference type="NCBI Taxonomy" id="396013"/>
    <lineage>
        <taxon>Bacteria</taxon>
        <taxon>Pseudomonadati</taxon>
        <taxon>Pseudomonadota</taxon>
        <taxon>Alphaproteobacteria</taxon>
        <taxon>Rhodobacterales</taxon>
        <taxon>Paracoccaceae</taxon>
        <taxon>Pseudooceanicola</taxon>
    </lineage>
</organism>
<evidence type="ECO:0000259" key="3">
    <source>
        <dbReference type="Pfam" id="PF05193"/>
    </source>
</evidence>
<dbReference type="SUPFAM" id="SSF63411">
    <property type="entry name" value="LuxS/MPP-like metallohydrolase"/>
    <property type="match status" value="2"/>
</dbReference>
<protein>
    <submittedName>
        <fullName evidence="4">Peptidase M16 inactive domain protein</fullName>
    </submittedName>
</protein>
<dbReference type="InterPro" id="IPR007863">
    <property type="entry name" value="Peptidase_M16_C"/>
</dbReference>